<dbReference type="Proteomes" id="UP000567067">
    <property type="component" value="Unassembled WGS sequence"/>
</dbReference>
<dbReference type="AlphaFoldDB" id="A0A7W3XTR8"/>
<reference evidence="1 2" key="1">
    <citation type="submission" date="2020-08" db="EMBL/GenBank/DDBJ databases">
        <title>Genomic Encyclopedia of Type Strains, Phase III (KMG-III): the genomes of soil and plant-associated and newly described type strains.</title>
        <authorList>
            <person name="Whitman W."/>
        </authorList>
    </citation>
    <scope>NUCLEOTIDE SEQUENCE [LARGE SCALE GENOMIC DNA]</scope>
    <source>
        <strain evidence="1 2">CECT 8693</strain>
    </source>
</reference>
<evidence type="ECO:0000313" key="1">
    <source>
        <dbReference type="EMBL" id="MBA9087876.1"/>
    </source>
</evidence>
<gene>
    <name evidence="1" type="ORF">FHR92_004369</name>
</gene>
<keyword evidence="2" id="KW-1185">Reference proteome</keyword>
<protein>
    <submittedName>
        <fullName evidence="1">ABC-type enterochelin transport system substrate-binding protein</fullName>
    </submittedName>
</protein>
<sequence>MWVVIIVVLQACSKENTAQITKQESKEVTVTQAKKILMSQARLTQSLKMTD</sequence>
<comment type="caution">
    <text evidence="1">The sequence shown here is derived from an EMBL/GenBank/DDBJ whole genome shotgun (WGS) entry which is preliminary data.</text>
</comment>
<proteinExistence type="predicted"/>
<dbReference type="EMBL" id="JACJIP010000037">
    <property type="protein sequence ID" value="MBA9087876.1"/>
    <property type="molecule type" value="Genomic_DNA"/>
</dbReference>
<evidence type="ECO:0000313" key="2">
    <source>
        <dbReference type="Proteomes" id="UP000567067"/>
    </source>
</evidence>
<organism evidence="1 2">
    <name type="scientific">Fontibacillus solani</name>
    <dbReference type="NCBI Taxonomy" id="1572857"/>
    <lineage>
        <taxon>Bacteria</taxon>
        <taxon>Bacillati</taxon>
        <taxon>Bacillota</taxon>
        <taxon>Bacilli</taxon>
        <taxon>Bacillales</taxon>
        <taxon>Paenibacillaceae</taxon>
        <taxon>Fontibacillus</taxon>
    </lineage>
</organism>
<accession>A0A7W3XTR8</accession>
<name>A0A7W3XTR8_9BACL</name>